<organism evidence="1 2">
    <name type="scientific">Dehalogenimonas alkenigignens</name>
    <dbReference type="NCBI Taxonomy" id="1217799"/>
    <lineage>
        <taxon>Bacteria</taxon>
        <taxon>Bacillati</taxon>
        <taxon>Chloroflexota</taxon>
        <taxon>Dehalococcoidia</taxon>
        <taxon>Dehalococcoidales</taxon>
        <taxon>Dehalococcoidaceae</taxon>
        <taxon>Dehalogenimonas</taxon>
    </lineage>
</organism>
<sequence>MNDASADRIKCPFCGFEFDAASGTAYCGSCPMGKSCRLVRCPNCAYETPAEPKLFAAIKKLRRKR</sequence>
<dbReference type="Proteomes" id="UP000053947">
    <property type="component" value="Unassembled WGS sequence"/>
</dbReference>
<comment type="caution">
    <text evidence="1">The sequence shown here is derived from an EMBL/GenBank/DDBJ whole genome shotgun (WGS) entry which is preliminary data.</text>
</comment>
<name>A0A0W0GL44_9CHLR</name>
<dbReference type="RefSeq" id="WP_058437818.1">
    <property type="nucleotide sequence ID" value="NZ_KQ758903.1"/>
</dbReference>
<keyword evidence="2" id="KW-1185">Reference proteome</keyword>
<dbReference type="OrthoDB" id="1955080at2"/>
<accession>A0A0W0GL44</accession>
<reference evidence="1 2" key="1">
    <citation type="submission" date="2015-06" db="EMBL/GenBank/DDBJ databases">
        <title>Genome sequence of the organohalide-respiring Dehalogenimonas alkenigignens type strain (IP3-3T).</title>
        <authorList>
            <person name="Key T.A."/>
            <person name="Richmond D.P."/>
            <person name="Bowman K.S."/>
            <person name="Cho Y.-J."/>
            <person name="Chun J."/>
            <person name="da Costa M.S."/>
            <person name="Rainey F.A."/>
            <person name="Moe W.M."/>
        </authorList>
    </citation>
    <scope>NUCLEOTIDE SEQUENCE [LARGE SCALE GENOMIC DNA]</scope>
    <source>
        <strain evidence="1 2">IP3-3</strain>
    </source>
</reference>
<protein>
    <submittedName>
        <fullName evidence="1">Uncharacterized protein</fullName>
    </submittedName>
</protein>
<evidence type="ECO:0000313" key="1">
    <source>
        <dbReference type="EMBL" id="KTB49268.1"/>
    </source>
</evidence>
<proteinExistence type="predicted"/>
<dbReference type="STRING" id="1217799.DEALK_01800"/>
<gene>
    <name evidence="1" type="ORF">DEALK_01800</name>
</gene>
<dbReference type="AlphaFoldDB" id="A0A0W0GL44"/>
<dbReference type="EMBL" id="LFDV01000001">
    <property type="protein sequence ID" value="KTB49268.1"/>
    <property type="molecule type" value="Genomic_DNA"/>
</dbReference>
<evidence type="ECO:0000313" key="2">
    <source>
        <dbReference type="Proteomes" id="UP000053947"/>
    </source>
</evidence>